<accession>A0A6C2D0G8</accession>
<name>A0A6C2D0G8_9RHOO</name>
<evidence type="ECO:0000256" key="1">
    <source>
        <dbReference type="SAM" id="MobiDB-lite"/>
    </source>
</evidence>
<evidence type="ECO:0008006" key="5">
    <source>
        <dbReference type="Google" id="ProtNLM"/>
    </source>
</evidence>
<keyword evidence="2" id="KW-1133">Transmembrane helix</keyword>
<sequence>MGIGNWSLSPSLNTPQTHEQQRKTVRIAQLMRRNVPLMAAGLFALGLVLLLSGFSSVPPTDAAKSATGAGAWQELAEDLVKRASTFQVMAELGDSEPSAKLAIETQVAFENNKDHLKPDYARFLADITLILQIKPDVHVTITGFGNNPATNYNPVLLGKRVRAVQVFFAENGIPMEQIEAGVKEADEYEGPNTLLGKASSGQLITVHFAQT</sequence>
<evidence type="ECO:0000313" key="4">
    <source>
        <dbReference type="Proteomes" id="UP000389128"/>
    </source>
</evidence>
<comment type="caution">
    <text evidence="3">The sequence shown here is derived from an EMBL/GenBank/DDBJ whole genome shotgun (WGS) entry which is preliminary data.</text>
</comment>
<reference evidence="3 4" key="1">
    <citation type="submission" date="2019-01" db="EMBL/GenBank/DDBJ databases">
        <title>Zoogloea oleivorans genome sequencing and assembly.</title>
        <authorList>
            <person name="Tancsics A."/>
            <person name="Farkas M."/>
            <person name="Kriszt B."/>
            <person name="Maroti G."/>
            <person name="Horvath B."/>
        </authorList>
    </citation>
    <scope>NUCLEOTIDE SEQUENCE [LARGE SCALE GENOMIC DNA]</scope>
    <source>
        <strain evidence="3 4">Buc</strain>
    </source>
</reference>
<dbReference type="EMBL" id="SDKK01000006">
    <property type="protein sequence ID" value="TYC59940.1"/>
    <property type="molecule type" value="Genomic_DNA"/>
</dbReference>
<dbReference type="OrthoDB" id="9782229at2"/>
<dbReference type="InterPro" id="IPR036737">
    <property type="entry name" value="OmpA-like_sf"/>
</dbReference>
<keyword evidence="2" id="KW-0472">Membrane</keyword>
<proteinExistence type="predicted"/>
<gene>
    <name evidence="3" type="ORF">ETQ85_07890</name>
</gene>
<dbReference type="AlphaFoldDB" id="A0A6C2D0G8"/>
<evidence type="ECO:0000256" key="2">
    <source>
        <dbReference type="SAM" id="Phobius"/>
    </source>
</evidence>
<organism evidence="3 4">
    <name type="scientific">Zoogloea oleivorans</name>
    <dbReference type="NCBI Taxonomy" id="1552750"/>
    <lineage>
        <taxon>Bacteria</taxon>
        <taxon>Pseudomonadati</taxon>
        <taxon>Pseudomonadota</taxon>
        <taxon>Betaproteobacteria</taxon>
        <taxon>Rhodocyclales</taxon>
        <taxon>Zoogloeaceae</taxon>
        <taxon>Zoogloea</taxon>
    </lineage>
</organism>
<dbReference type="Proteomes" id="UP000389128">
    <property type="component" value="Unassembled WGS sequence"/>
</dbReference>
<feature type="transmembrane region" description="Helical" evidence="2">
    <location>
        <begin position="35"/>
        <end position="54"/>
    </location>
</feature>
<keyword evidence="2" id="KW-0812">Transmembrane</keyword>
<dbReference type="SUPFAM" id="SSF103088">
    <property type="entry name" value="OmpA-like"/>
    <property type="match status" value="1"/>
</dbReference>
<dbReference type="RefSeq" id="WP_148578498.1">
    <property type="nucleotide sequence ID" value="NZ_SDKK01000006.1"/>
</dbReference>
<keyword evidence="4" id="KW-1185">Reference proteome</keyword>
<dbReference type="Gene3D" id="3.30.1330.60">
    <property type="entry name" value="OmpA-like domain"/>
    <property type="match status" value="1"/>
</dbReference>
<feature type="region of interest" description="Disordered" evidence="1">
    <location>
        <begin position="1"/>
        <end position="20"/>
    </location>
</feature>
<protein>
    <recommendedName>
        <fullName evidence="5">OmpA-like domain-containing protein</fullName>
    </recommendedName>
</protein>
<feature type="compositionally biased region" description="Polar residues" evidence="1">
    <location>
        <begin position="1"/>
        <end position="18"/>
    </location>
</feature>
<evidence type="ECO:0000313" key="3">
    <source>
        <dbReference type="EMBL" id="TYC59940.1"/>
    </source>
</evidence>